<gene>
    <name evidence="1" type="ORF">BTN85_0199</name>
</gene>
<evidence type="ECO:0000313" key="1">
    <source>
        <dbReference type="EMBL" id="OKY77731.1"/>
    </source>
</evidence>
<dbReference type="InParanoid" id="A0A1Q6DTN9"/>
<dbReference type="AlphaFoldDB" id="A0A1Q6DTN9"/>
<keyword evidence="2" id="KW-1185">Reference proteome</keyword>
<dbReference type="EMBL" id="MSDW01000001">
    <property type="protein sequence ID" value="OKY77731.1"/>
    <property type="molecule type" value="Genomic_DNA"/>
</dbReference>
<protein>
    <submittedName>
        <fullName evidence="1">Uncharacterized protein</fullName>
    </submittedName>
</protein>
<proteinExistence type="predicted"/>
<comment type="caution">
    <text evidence="1">The sequence shown here is derived from an EMBL/GenBank/DDBJ whole genome shotgun (WGS) entry which is preliminary data.</text>
</comment>
<organism evidence="1 2">
    <name type="scientific">Methanohalarchaeum thermophilum</name>
    <dbReference type="NCBI Taxonomy" id="1903181"/>
    <lineage>
        <taxon>Archaea</taxon>
        <taxon>Methanobacteriati</taxon>
        <taxon>Methanobacteriota</taxon>
        <taxon>Methanonatronarchaeia</taxon>
        <taxon>Methanonatronarchaeales</taxon>
        <taxon>Methanonatronarchaeaceae</taxon>
        <taxon>Candidatus Methanohalarchaeum</taxon>
    </lineage>
</organism>
<dbReference type="STRING" id="1903181.BTN85_0199"/>
<evidence type="ECO:0000313" key="2">
    <source>
        <dbReference type="Proteomes" id="UP000185744"/>
    </source>
</evidence>
<sequence length="131" mass="15237">MSENKLLEKPSKEKAEEIMREVGFEERLEAVKMTSMTGDKKKSIYSLKNLVNFLEVNKGINPFETNKKGGITYIDLNETVEWIKNTLNDKKLAYGIQSRLKEDESYMNNLNSIKPLLDQRFEQCKEVLNKV</sequence>
<dbReference type="Proteomes" id="UP000185744">
    <property type="component" value="Unassembled WGS sequence"/>
</dbReference>
<accession>A0A1Q6DTN9</accession>
<reference evidence="1" key="1">
    <citation type="submission" date="2016-12" db="EMBL/GenBank/DDBJ databases">
        <title>Discovery of methanogenic haloarchaea.</title>
        <authorList>
            <person name="Sorokin D.Y."/>
            <person name="Makarova K.S."/>
            <person name="Abbas B."/>
            <person name="Ferrer M."/>
            <person name="Golyshin P.N."/>
        </authorList>
    </citation>
    <scope>NUCLEOTIDE SEQUENCE [LARGE SCALE GENOMIC DNA]</scope>
    <source>
        <strain evidence="1">HMET1</strain>
    </source>
</reference>
<name>A0A1Q6DTN9_METT1</name>